<dbReference type="PANTHER" id="PTHR43072:SF23">
    <property type="entry name" value="UPF0039 PROTEIN C11D3.02C"/>
    <property type="match status" value="1"/>
</dbReference>
<keyword evidence="2" id="KW-0012">Acyltransferase</keyword>
<dbReference type="GO" id="GO:0016747">
    <property type="term" value="F:acyltransferase activity, transferring groups other than amino-acyl groups"/>
    <property type="evidence" value="ECO:0007669"/>
    <property type="project" value="InterPro"/>
</dbReference>
<protein>
    <submittedName>
        <fullName evidence="4">N-acetyltransferase</fullName>
    </submittedName>
</protein>
<dbReference type="RefSeq" id="WP_078974812.1">
    <property type="nucleotide sequence ID" value="NZ_MWQN01000001.1"/>
</dbReference>
<dbReference type="AlphaFoldDB" id="A0A1T3P791"/>
<gene>
    <name evidence="4" type="ORF">B4N89_05915</name>
</gene>
<dbReference type="OrthoDB" id="3173333at2"/>
<dbReference type="Pfam" id="PF00583">
    <property type="entry name" value="Acetyltransf_1"/>
    <property type="match status" value="1"/>
</dbReference>
<organism evidence="4 5">
    <name type="scientific">Embleya scabrispora</name>
    <dbReference type="NCBI Taxonomy" id="159449"/>
    <lineage>
        <taxon>Bacteria</taxon>
        <taxon>Bacillati</taxon>
        <taxon>Actinomycetota</taxon>
        <taxon>Actinomycetes</taxon>
        <taxon>Kitasatosporales</taxon>
        <taxon>Streptomycetaceae</taxon>
        <taxon>Embleya</taxon>
    </lineage>
</organism>
<evidence type="ECO:0000256" key="1">
    <source>
        <dbReference type="ARBA" id="ARBA00022679"/>
    </source>
</evidence>
<evidence type="ECO:0000313" key="5">
    <source>
        <dbReference type="Proteomes" id="UP000190037"/>
    </source>
</evidence>
<dbReference type="CDD" id="cd04301">
    <property type="entry name" value="NAT_SF"/>
    <property type="match status" value="1"/>
</dbReference>
<evidence type="ECO:0000313" key="4">
    <source>
        <dbReference type="EMBL" id="OPC84831.1"/>
    </source>
</evidence>
<sequence>MTSTAPAPDGRGFAAVTIVPMRAEHAESVLAIYQLGIDTGNATFQEHAPDWAEFDEGKLPDHRFVALDGAAGAVLGWVAASATSRRPVYHGVVETSVYVHPDAAGRGVGRALLGAQIASTEAAGVWTIQAGVFPENVGSLALHAALGFRTIGVRERVGRHRDRWRDVTLLERRSPTVI</sequence>
<evidence type="ECO:0000259" key="3">
    <source>
        <dbReference type="PROSITE" id="PS51186"/>
    </source>
</evidence>
<dbReference type="InterPro" id="IPR016181">
    <property type="entry name" value="Acyl_CoA_acyltransferase"/>
</dbReference>
<dbReference type="InterPro" id="IPR000182">
    <property type="entry name" value="GNAT_dom"/>
</dbReference>
<proteinExistence type="predicted"/>
<keyword evidence="1 4" id="KW-0808">Transferase</keyword>
<reference evidence="4 5" key="1">
    <citation type="submission" date="2017-03" db="EMBL/GenBank/DDBJ databases">
        <title>Draft genome sequence of Streptomyces scabrisporus NF3, endophyte isolated from Amphipterygium adstringens.</title>
        <authorList>
            <person name="Vazquez M."/>
            <person name="Ceapa C.D."/>
            <person name="Rodriguez Luna D."/>
            <person name="Sanchez Esquivel S."/>
        </authorList>
    </citation>
    <scope>NUCLEOTIDE SEQUENCE [LARGE SCALE GENOMIC DNA]</scope>
    <source>
        <strain evidence="4 5">NF3</strain>
    </source>
</reference>
<keyword evidence="5" id="KW-1185">Reference proteome</keyword>
<dbReference type="PROSITE" id="PS51186">
    <property type="entry name" value="GNAT"/>
    <property type="match status" value="1"/>
</dbReference>
<dbReference type="PANTHER" id="PTHR43072">
    <property type="entry name" value="N-ACETYLTRANSFERASE"/>
    <property type="match status" value="1"/>
</dbReference>
<dbReference type="Proteomes" id="UP000190037">
    <property type="component" value="Unassembled WGS sequence"/>
</dbReference>
<dbReference type="EMBL" id="MWQN01000001">
    <property type="protein sequence ID" value="OPC84831.1"/>
    <property type="molecule type" value="Genomic_DNA"/>
</dbReference>
<dbReference type="SUPFAM" id="SSF55729">
    <property type="entry name" value="Acyl-CoA N-acyltransferases (Nat)"/>
    <property type="match status" value="1"/>
</dbReference>
<dbReference type="STRING" id="159449.B4N89_05915"/>
<dbReference type="Gene3D" id="3.40.630.30">
    <property type="match status" value="1"/>
</dbReference>
<comment type="caution">
    <text evidence="4">The sequence shown here is derived from an EMBL/GenBank/DDBJ whole genome shotgun (WGS) entry which is preliminary data.</text>
</comment>
<evidence type="ECO:0000256" key="2">
    <source>
        <dbReference type="ARBA" id="ARBA00023315"/>
    </source>
</evidence>
<name>A0A1T3P791_9ACTN</name>
<feature type="domain" description="N-acetyltransferase" evidence="3">
    <location>
        <begin position="16"/>
        <end position="171"/>
    </location>
</feature>
<accession>A0A1T3P791</accession>